<evidence type="ECO:0000313" key="1">
    <source>
        <dbReference type="EMBL" id="CAB5226129.1"/>
    </source>
</evidence>
<organism evidence="1">
    <name type="scientific">uncultured Caudovirales phage</name>
    <dbReference type="NCBI Taxonomy" id="2100421"/>
    <lineage>
        <taxon>Viruses</taxon>
        <taxon>Duplodnaviria</taxon>
        <taxon>Heunggongvirae</taxon>
        <taxon>Uroviricota</taxon>
        <taxon>Caudoviricetes</taxon>
        <taxon>Peduoviridae</taxon>
        <taxon>Maltschvirus</taxon>
        <taxon>Maltschvirus maltsch</taxon>
    </lineage>
</organism>
<sequence length="198" mass="20683">MPTSLPSCNTLSALTTLTCSGLYEAGGVDARIYIGRRSDIATVTSGAAGITALTLTGSAKLIKLIGKPYVNSSNSEDGDLTSNSRLKTHTVTWVGNQVTQAETDALEALGNSRNLFVIVELESGKFQVYGLDKNPATGLFTDARRGLMAKVTISKSAEINTPNSAQVVFSASDMYSHPVAFGEASTNAANITALEALC</sequence>
<reference evidence="1" key="1">
    <citation type="submission" date="2020-05" db="EMBL/GenBank/DDBJ databases">
        <authorList>
            <person name="Chiriac C."/>
            <person name="Salcher M."/>
            <person name="Ghai R."/>
            <person name="Kavagutti S V."/>
        </authorList>
    </citation>
    <scope>NUCLEOTIDE SEQUENCE</scope>
</reference>
<protein>
    <submittedName>
        <fullName evidence="1">Uncharacterized protein</fullName>
    </submittedName>
</protein>
<proteinExistence type="predicted"/>
<accession>A0A6J7X695</accession>
<gene>
    <name evidence="1" type="ORF">UFOVP754_49</name>
</gene>
<dbReference type="EMBL" id="LR798349">
    <property type="protein sequence ID" value="CAB5226129.1"/>
    <property type="molecule type" value="Genomic_DNA"/>
</dbReference>
<name>A0A6J7X695_9CAUD</name>